<dbReference type="GO" id="GO:0034626">
    <property type="term" value="P:fatty acid elongation, polyunsaturated fatty acid"/>
    <property type="evidence" value="ECO:0007669"/>
    <property type="project" value="TreeGrafter"/>
</dbReference>
<accession>A0AAV6UXN9</accession>
<dbReference type="GO" id="GO:0009922">
    <property type="term" value="F:fatty acid elongase activity"/>
    <property type="evidence" value="ECO:0007669"/>
    <property type="project" value="UniProtKB-EC"/>
</dbReference>
<keyword evidence="5 10" id="KW-0276">Fatty acid metabolism</keyword>
<keyword evidence="3 10" id="KW-0808">Transferase</keyword>
<evidence type="ECO:0000256" key="5">
    <source>
        <dbReference type="ARBA" id="ARBA00022832"/>
    </source>
</evidence>
<sequence>MKTRASHHLKHSHSAPLRIVVLPSSKKYTKLSQTEQIVNNTRRKFSCDFEIRAGELESVAINDKTLPSKSFSKVKAKVTKYSESCRLALHPSKRILLGLGPQKSCHFNVIHRYLQAGKMNMPSLISDLRESPSSPNYSIIFDFERNFDKSLKRQWMIQHWHQAFYYIGLYMLVIFGGQAYMQARPRFELRRTLAAWNVFLAAFSIFGLCRTLPELAHVLKEFGFTHSVCNPSFIEEVKVSGFWTWMFTLSKVPELGDTIFIVLRKQQLIFLHWYHHITVLLFTWYSYTEHIAPARWFVVMNYFAHSMMYTYYAMRAMKIRMPKFVAILITSSQILQMVAGCFVSYFGYITRRKGEFCQMPDDIANYALLMYASYFVLFAKFFYSAYVSHPGQVKKLE</sequence>
<evidence type="ECO:0000256" key="10">
    <source>
        <dbReference type="RuleBase" id="RU361115"/>
    </source>
</evidence>
<keyword evidence="9 10" id="KW-0275">Fatty acid biosynthesis</keyword>
<dbReference type="PROSITE" id="PS01188">
    <property type="entry name" value="ELO"/>
    <property type="match status" value="1"/>
</dbReference>
<protein>
    <recommendedName>
        <fullName evidence="10">Elongation of very long chain fatty acids protein</fullName>
        <ecNumber evidence="10">2.3.1.199</ecNumber>
    </recommendedName>
    <alternativeName>
        <fullName evidence="10">Very-long-chain 3-oxoacyl-CoA synthase</fullName>
    </alternativeName>
</protein>
<dbReference type="GO" id="GO:0005789">
    <property type="term" value="C:endoplasmic reticulum membrane"/>
    <property type="evidence" value="ECO:0007669"/>
    <property type="project" value="TreeGrafter"/>
</dbReference>
<keyword evidence="6 10" id="KW-1133">Transmembrane helix</keyword>
<evidence type="ECO:0000256" key="2">
    <source>
        <dbReference type="ARBA" id="ARBA00022516"/>
    </source>
</evidence>
<evidence type="ECO:0000256" key="7">
    <source>
        <dbReference type="ARBA" id="ARBA00023098"/>
    </source>
</evidence>
<keyword evidence="12" id="KW-1185">Reference proteome</keyword>
<feature type="transmembrane region" description="Helical" evidence="10">
    <location>
        <begin position="368"/>
        <end position="387"/>
    </location>
</feature>
<name>A0AAV6UXN9_9ARAC</name>
<comment type="catalytic activity">
    <reaction evidence="10">
        <text>a very-long-chain acyl-CoA + malonyl-CoA + H(+) = a very-long-chain 3-oxoacyl-CoA + CO2 + CoA</text>
        <dbReference type="Rhea" id="RHEA:32727"/>
        <dbReference type="ChEBI" id="CHEBI:15378"/>
        <dbReference type="ChEBI" id="CHEBI:16526"/>
        <dbReference type="ChEBI" id="CHEBI:57287"/>
        <dbReference type="ChEBI" id="CHEBI:57384"/>
        <dbReference type="ChEBI" id="CHEBI:90725"/>
        <dbReference type="ChEBI" id="CHEBI:90736"/>
        <dbReference type="EC" id="2.3.1.199"/>
    </reaction>
</comment>
<dbReference type="PANTHER" id="PTHR11157:SF17">
    <property type="entry name" value="ELONGATION OF VERY LONG CHAIN FATTY ACIDS PROTEIN 6"/>
    <property type="match status" value="1"/>
</dbReference>
<dbReference type="PANTHER" id="PTHR11157">
    <property type="entry name" value="FATTY ACID ACYL TRANSFERASE-RELATED"/>
    <property type="match status" value="1"/>
</dbReference>
<evidence type="ECO:0000256" key="4">
    <source>
        <dbReference type="ARBA" id="ARBA00022692"/>
    </source>
</evidence>
<comment type="caution">
    <text evidence="11">The sequence shown here is derived from an EMBL/GenBank/DDBJ whole genome shotgun (WGS) entry which is preliminary data.</text>
</comment>
<feature type="transmembrane region" description="Helical" evidence="10">
    <location>
        <begin position="163"/>
        <end position="181"/>
    </location>
</feature>
<dbReference type="Pfam" id="PF01151">
    <property type="entry name" value="ELO"/>
    <property type="match status" value="1"/>
</dbReference>
<evidence type="ECO:0000256" key="3">
    <source>
        <dbReference type="ARBA" id="ARBA00022679"/>
    </source>
</evidence>
<keyword evidence="2 10" id="KW-0444">Lipid biosynthesis</keyword>
<evidence type="ECO:0000256" key="1">
    <source>
        <dbReference type="ARBA" id="ARBA00004141"/>
    </source>
</evidence>
<dbReference type="EMBL" id="JAFNEN010000220">
    <property type="protein sequence ID" value="KAG8189162.1"/>
    <property type="molecule type" value="Genomic_DNA"/>
</dbReference>
<feature type="transmembrane region" description="Helical" evidence="10">
    <location>
        <begin position="193"/>
        <end position="212"/>
    </location>
</feature>
<keyword evidence="4 10" id="KW-0812">Transmembrane</keyword>
<organism evidence="11 12">
    <name type="scientific">Oedothorax gibbosus</name>
    <dbReference type="NCBI Taxonomy" id="931172"/>
    <lineage>
        <taxon>Eukaryota</taxon>
        <taxon>Metazoa</taxon>
        <taxon>Ecdysozoa</taxon>
        <taxon>Arthropoda</taxon>
        <taxon>Chelicerata</taxon>
        <taxon>Arachnida</taxon>
        <taxon>Araneae</taxon>
        <taxon>Araneomorphae</taxon>
        <taxon>Entelegynae</taxon>
        <taxon>Araneoidea</taxon>
        <taxon>Linyphiidae</taxon>
        <taxon>Erigoninae</taxon>
        <taxon>Oedothorax</taxon>
    </lineage>
</organism>
<feature type="transmembrane region" description="Helical" evidence="10">
    <location>
        <begin position="324"/>
        <end position="348"/>
    </location>
</feature>
<dbReference type="GO" id="GO:0019367">
    <property type="term" value="P:fatty acid elongation, saturated fatty acid"/>
    <property type="evidence" value="ECO:0007669"/>
    <property type="project" value="TreeGrafter"/>
</dbReference>
<evidence type="ECO:0000256" key="9">
    <source>
        <dbReference type="ARBA" id="ARBA00023160"/>
    </source>
</evidence>
<dbReference type="GO" id="GO:0042761">
    <property type="term" value="P:very long-chain fatty acid biosynthetic process"/>
    <property type="evidence" value="ECO:0007669"/>
    <property type="project" value="TreeGrafter"/>
</dbReference>
<feature type="transmembrane region" description="Helical" evidence="10">
    <location>
        <begin position="293"/>
        <end position="312"/>
    </location>
</feature>
<dbReference type="InterPro" id="IPR002076">
    <property type="entry name" value="ELO_fam"/>
</dbReference>
<comment type="similarity">
    <text evidence="10">Belongs to the ELO family.</text>
</comment>
<evidence type="ECO:0000256" key="8">
    <source>
        <dbReference type="ARBA" id="ARBA00023136"/>
    </source>
</evidence>
<dbReference type="GO" id="GO:0030148">
    <property type="term" value="P:sphingolipid biosynthetic process"/>
    <property type="evidence" value="ECO:0007669"/>
    <property type="project" value="TreeGrafter"/>
</dbReference>
<keyword evidence="7 10" id="KW-0443">Lipid metabolism</keyword>
<dbReference type="InterPro" id="IPR030457">
    <property type="entry name" value="ELO_CS"/>
</dbReference>
<comment type="subcellular location">
    <subcellularLocation>
        <location evidence="1">Membrane</location>
        <topology evidence="1">Multi-pass membrane protein</topology>
    </subcellularLocation>
</comment>
<keyword evidence="8 10" id="KW-0472">Membrane</keyword>
<dbReference type="EC" id="2.3.1.199" evidence="10"/>
<evidence type="ECO:0000313" key="11">
    <source>
        <dbReference type="EMBL" id="KAG8189162.1"/>
    </source>
</evidence>
<evidence type="ECO:0000256" key="6">
    <source>
        <dbReference type="ARBA" id="ARBA00022989"/>
    </source>
</evidence>
<feature type="transmembrane region" description="Helical" evidence="10">
    <location>
        <begin position="268"/>
        <end position="287"/>
    </location>
</feature>
<gene>
    <name evidence="11" type="ORF">JTE90_018454</name>
</gene>
<dbReference type="AlphaFoldDB" id="A0AAV6UXN9"/>
<evidence type="ECO:0000313" key="12">
    <source>
        <dbReference type="Proteomes" id="UP000827092"/>
    </source>
</evidence>
<reference evidence="11 12" key="1">
    <citation type="journal article" date="2022" name="Nat. Ecol. Evol.">
        <title>A masculinizing supergene underlies an exaggerated male reproductive morph in a spider.</title>
        <authorList>
            <person name="Hendrickx F."/>
            <person name="De Corte Z."/>
            <person name="Sonet G."/>
            <person name="Van Belleghem S.M."/>
            <person name="Kostlbacher S."/>
            <person name="Vangestel C."/>
        </authorList>
    </citation>
    <scope>NUCLEOTIDE SEQUENCE [LARGE SCALE GENOMIC DNA]</scope>
    <source>
        <strain evidence="11">W744_W776</strain>
    </source>
</reference>
<dbReference type="GO" id="GO:0034625">
    <property type="term" value="P:fatty acid elongation, monounsaturated fatty acid"/>
    <property type="evidence" value="ECO:0007669"/>
    <property type="project" value="TreeGrafter"/>
</dbReference>
<proteinExistence type="inferred from homology"/>
<dbReference type="Proteomes" id="UP000827092">
    <property type="component" value="Unassembled WGS sequence"/>
</dbReference>